<gene>
    <name evidence="2" type="ORF">FM042_00295</name>
</gene>
<dbReference type="EMBL" id="VJWL01000001">
    <property type="protein sequence ID" value="TRW49351.1"/>
    <property type="molecule type" value="Genomic_DNA"/>
</dbReference>
<keyword evidence="1" id="KW-0472">Membrane</keyword>
<comment type="caution">
    <text evidence="2">The sequence shown here is derived from an EMBL/GenBank/DDBJ whole genome shotgun (WGS) entry which is preliminary data.</text>
</comment>
<reference evidence="2 3" key="1">
    <citation type="submission" date="2019-07" db="EMBL/GenBank/DDBJ databases">
        <authorList>
            <person name="Yang M."/>
            <person name="Zhao D."/>
            <person name="Xiang H."/>
        </authorList>
    </citation>
    <scope>NUCLEOTIDE SEQUENCE [LARGE SCALE GENOMIC DNA]</scope>
    <source>
        <strain evidence="2 3">IM1326</strain>
    </source>
</reference>
<dbReference type="PROSITE" id="PS00409">
    <property type="entry name" value="PROKAR_NTER_METHYL"/>
    <property type="match status" value="1"/>
</dbReference>
<protein>
    <submittedName>
        <fullName evidence="2">Type II secretion system protein</fullName>
    </submittedName>
</protein>
<keyword evidence="1" id="KW-1133">Transmembrane helix</keyword>
<accession>A0A552X2T8</accession>
<feature type="transmembrane region" description="Helical" evidence="1">
    <location>
        <begin position="6"/>
        <end position="27"/>
    </location>
</feature>
<keyword evidence="1" id="KW-0812">Transmembrane</keyword>
<dbReference type="RefSeq" id="WP_143233773.1">
    <property type="nucleotide sequence ID" value="NZ_VJWL01000001.1"/>
</dbReference>
<evidence type="ECO:0000256" key="1">
    <source>
        <dbReference type="SAM" id="Phobius"/>
    </source>
</evidence>
<organism evidence="2 3">
    <name type="scientific">Aliidiomarina halalkaliphila</name>
    <dbReference type="NCBI Taxonomy" id="2593535"/>
    <lineage>
        <taxon>Bacteria</taxon>
        <taxon>Pseudomonadati</taxon>
        <taxon>Pseudomonadota</taxon>
        <taxon>Gammaproteobacteria</taxon>
        <taxon>Alteromonadales</taxon>
        <taxon>Idiomarinaceae</taxon>
        <taxon>Aliidiomarina</taxon>
    </lineage>
</organism>
<dbReference type="AlphaFoldDB" id="A0A552X2T8"/>
<dbReference type="InterPro" id="IPR012902">
    <property type="entry name" value="N_methyl_site"/>
</dbReference>
<dbReference type="Proteomes" id="UP000320359">
    <property type="component" value="Unassembled WGS sequence"/>
</dbReference>
<sequence>MLRTKGFTLLESILVMAVVSSLVMGLIQLQRGMRQQQSVMMASQDMNALVTAVYHYLMQHKPTDLSTLSLSDLQASGLYQGRESSPWNTPYELVPESSLMVVQVDLGSSLRAERLAGLLANARVDGSRVQSIIPAPIQDVDVRVALHRYADPDAPELNQMFTHLDMNQHRIEDVSGVYTASLESQWLDTEHLAVDVLYSSVIHSQHFVSQFAQLEEMTTNTAEFVELWANEGRFDYLEVDTLYGGSASAILAELSANVVYADAAVLDRLTVTDRLTSAHVHATDAYIALLQGDQASFGQINAEQLTTNAGTSKTFSVNSFTAHQLDTESLTVQTNLTANRVYADWVYAADVMTPHGSVSQLNQQLEQYHLLWTQCVAAGGCR</sequence>
<dbReference type="NCBIfam" id="TIGR02532">
    <property type="entry name" value="IV_pilin_GFxxxE"/>
    <property type="match status" value="1"/>
</dbReference>
<dbReference type="OrthoDB" id="6238200at2"/>
<name>A0A552X2T8_9GAMM</name>
<keyword evidence="3" id="KW-1185">Reference proteome</keyword>
<evidence type="ECO:0000313" key="2">
    <source>
        <dbReference type="EMBL" id="TRW49351.1"/>
    </source>
</evidence>
<proteinExistence type="predicted"/>
<evidence type="ECO:0000313" key="3">
    <source>
        <dbReference type="Proteomes" id="UP000320359"/>
    </source>
</evidence>